<proteinExistence type="predicted"/>
<evidence type="ECO:0000313" key="2">
    <source>
        <dbReference type="EMBL" id="MEO1769253.1"/>
    </source>
</evidence>
<dbReference type="RefSeq" id="WP_347298786.1">
    <property type="nucleotide sequence ID" value="NZ_JAFREL020000001.1"/>
</dbReference>
<reference evidence="2 3" key="1">
    <citation type="submission" date="2021-03" db="EMBL/GenBank/DDBJ databases">
        <authorList>
            <person name="Gilmore M.S."/>
            <person name="Schwartzman J."/>
            <person name="Van Tyne D."/>
            <person name="Martin M."/>
            <person name="Earl A.M."/>
            <person name="Manson A.L."/>
            <person name="Straub T."/>
            <person name="Salamzade R."/>
            <person name="Saavedra J."/>
            <person name="Lebreton F."/>
            <person name="Prichula J."/>
            <person name="Schaufler K."/>
            <person name="Gaca A."/>
            <person name="Sgardioli B."/>
            <person name="Wagenaar J."/>
            <person name="Strong T."/>
        </authorList>
    </citation>
    <scope>NUCLEOTIDE SEQUENCE [LARGE SCALE GENOMIC DNA]</scope>
    <source>
        <strain evidence="2 3">665A</strain>
    </source>
</reference>
<dbReference type="NCBIfam" id="TIGR01167">
    <property type="entry name" value="LPXTG_anchor"/>
    <property type="match status" value="1"/>
</dbReference>
<keyword evidence="1" id="KW-0472">Membrane</keyword>
<reference evidence="2 3" key="2">
    <citation type="submission" date="2024-02" db="EMBL/GenBank/DDBJ databases">
        <title>The Genome Sequence of Enterococcus sp. DIV0159.</title>
        <authorList>
            <person name="Earl A."/>
            <person name="Manson A."/>
            <person name="Gilmore M."/>
            <person name="Sanders J."/>
            <person name="Shea T."/>
            <person name="Howe W."/>
            <person name="Livny J."/>
            <person name="Cuomo C."/>
            <person name="Neafsey D."/>
            <person name="Birren B."/>
        </authorList>
    </citation>
    <scope>NUCLEOTIDE SEQUENCE [LARGE SCALE GENOMIC DNA]</scope>
    <source>
        <strain evidence="2 3">665A</strain>
    </source>
</reference>
<comment type="caution">
    <text evidence="2">The sequence shown here is derived from an EMBL/GenBank/DDBJ whole genome shotgun (WGS) entry which is preliminary data.</text>
</comment>
<dbReference type="EMBL" id="JAFREL020000001">
    <property type="protein sequence ID" value="MEO1769253.1"/>
    <property type="molecule type" value="Genomic_DNA"/>
</dbReference>
<keyword evidence="1" id="KW-1133">Transmembrane helix</keyword>
<evidence type="ECO:0000313" key="3">
    <source>
        <dbReference type="Proteomes" id="UP000664357"/>
    </source>
</evidence>
<keyword evidence="3" id="KW-1185">Reference proteome</keyword>
<protein>
    <recommendedName>
        <fullName evidence="4">Gram-positive cocci surface proteins LPxTG domain-containing protein</fullName>
    </recommendedName>
</protein>
<evidence type="ECO:0000256" key="1">
    <source>
        <dbReference type="SAM" id="Phobius"/>
    </source>
</evidence>
<evidence type="ECO:0008006" key="4">
    <source>
        <dbReference type="Google" id="ProtNLM"/>
    </source>
</evidence>
<gene>
    <name evidence="2" type="ORF">JZO67_001204</name>
</gene>
<feature type="transmembrane region" description="Helical" evidence="1">
    <location>
        <begin position="54"/>
        <end position="71"/>
    </location>
</feature>
<name>A0ABV0EKV3_9ENTE</name>
<keyword evidence="1" id="KW-0812">Transmembrane</keyword>
<dbReference type="Proteomes" id="UP000664357">
    <property type="component" value="Unassembled WGS sequence"/>
</dbReference>
<sequence length="78" mass="8755">MDTDIEVYGQLGLEAPAPEAPAELEQPPEKNEQLVPHYVVQQQSYPKTGDTNQLFLFSFLGLLLVILAVWLKKKLSES</sequence>
<organism evidence="2 3">
    <name type="scientific">Candidatus Enterococcus ferrettii</name>
    <dbReference type="NCBI Taxonomy" id="2815324"/>
    <lineage>
        <taxon>Bacteria</taxon>
        <taxon>Bacillati</taxon>
        <taxon>Bacillota</taxon>
        <taxon>Bacilli</taxon>
        <taxon>Lactobacillales</taxon>
        <taxon>Enterococcaceae</taxon>
        <taxon>Enterococcus</taxon>
    </lineage>
</organism>
<accession>A0ABV0EKV3</accession>